<dbReference type="Proteomes" id="UP000836841">
    <property type="component" value="Chromosome 6"/>
</dbReference>
<evidence type="ECO:0000256" key="5">
    <source>
        <dbReference type="ARBA" id="ARBA00022679"/>
    </source>
</evidence>
<dbReference type="Gene3D" id="1.10.720.30">
    <property type="entry name" value="SAP domain"/>
    <property type="match status" value="2"/>
</dbReference>
<evidence type="ECO:0000256" key="19">
    <source>
        <dbReference type="SAM" id="MobiDB-lite"/>
    </source>
</evidence>
<dbReference type="SMART" id="SM00773">
    <property type="entry name" value="WGR"/>
    <property type="match status" value="1"/>
</dbReference>
<dbReference type="InterPro" id="IPR050800">
    <property type="entry name" value="ARTD/PARP"/>
</dbReference>
<dbReference type="PROSITE" id="PS50800">
    <property type="entry name" value="SAP"/>
    <property type="match status" value="2"/>
</dbReference>
<dbReference type="PANTHER" id="PTHR10459">
    <property type="entry name" value="DNA LIGASE"/>
    <property type="match status" value="1"/>
</dbReference>
<dbReference type="Pfam" id="PF02877">
    <property type="entry name" value="PARP_reg"/>
    <property type="match status" value="1"/>
</dbReference>
<keyword evidence="9" id="KW-0013">ADP-ribosylation</keyword>
<evidence type="ECO:0000256" key="16">
    <source>
        <dbReference type="ARBA" id="ARBA00024945"/>
    </source>
</evidence>
<dbReference type="FunFam" id="3.90.228.10:FF:000002">
    <property type="entry name" value="Poly [ADP-ribose] polymerase"/>
    <property type="match status" value="1"/>
</dbReference>
<evidence type="ECO:0000256" key="7">
    <source>
        <dbReference type="ARBA" id="ARBA00022723"/>
    </source>
</evidence>
<evidence type="ECO:0000256" key="14">
    <source>
        <dbReference type="ARBA" id="ARBA00023242"/>
    </source>
</evidence>
<dbReference type="PANTHER" id="PTHR10459:SF60">
    <property type="entry name" value="POLY [ADP-RIBOSE] POLYMERASE 2"/>
    <property type="match status" value="1"/>
</dbReference>
<dbReference type="SUPFAM" id="SSF56399">
    <property type="entry name" value="ADP-ribosylation"/>
    <property type="match status" value="1"/>
</dbReference>
<evidence type="ECO:0000256" key="13">
    <source>
        <dbReference type="ARBA" id="ARBA00023125"/>
    </source>
</evidence>
<dbReference type="GO" id="GO:0003677">
    <property type="term" value="F:DNA binding"/>
    <property type="evidence" value="ECO:0007669"/>
    <property type="project" value="UniProtKB-KW"/>
</dbReference>
<dbReference type="GO" id="GO:0006302">
    <property type="term" value="P:double-strand break repair"/>
    <property type="evidence" value="ECO:0007669"/>
    <property type="project" value="TreeGrafter"/>
</dbReference>
<dbReference type="PROSITE" id="PS51977">
    <property type="entry name" value="WGR"/>
    <property type="match status" value="1"/>
</dbReference>
<comment type="function">
    <text evidence="16">Involved in the base excision repair (BER) pathway, by catalyzing the poly(ADP-ribosyl)ation of a limited number of acceptor proteins involved in chromatin architecture and in DNA metabolism. This modification follows DNA damages and appears as an obligatory step in a detection/signaling pathway leading to the reparation of DNA strand breaks.</text>
</comment>
<feature type="domain" description="WGR" evidence="23">
    <location>
        <begin position="158"/>
        <end position="255"/>
    </location>
</feature>
<dbReference type="SUPFAM" id="SSF142921">
    <property type="entry name" value="WGR domain-like"/>
    <property type="match status" value="1"/>
</dbReference>
<dbReference type="GO" id="GO:0016779">
    <property type="term" value="F:nucleotidyltransferase activity"/>
    <property type="evidence" value="ECO:0007669"/>
    <property type="project" value="UniProtKB-KW"/>
</dbReference>
<comment type="catalytic activity">
    <reaction evidence="17">
        <text>NAD(+) + (ADP-D-ribosyl)n-acceptor = nicotinamide + (ADP-D-ribosyl)n+1-acceptor + H(+).</text>
        <dbReference type="EC" id="2.4.2.30"/>
    </reaction>
</comment>
<dbReference type="CDD" id="cd01437">
    <property type="entry name" value="parp_like"/>
    <property type="match status" value="1"/>
</dbReference>
<evidence type="ECO:0000256" key="15">
    <source>
        <dbReference type="ARBA" id="ARBA00024347"/>
    </source>
</evidence>
<evidence type="ECO:0000256" key="11">
    <source>
        <dbReference type="ARBA" id="ARBA00022833"/>
    </source>
</evidence>
<feature type="domain" description="SAP" evidence="20">
    <location>
        <begin position="71"/>
        <end position="105"/>
    </location>
</feature>
<dbReference type="Gene3D" id="1.20.142.10">
    <property type="entry name" value="Poly(ADP-ribose) polymerase, regulatory domain"/>
    <property type="match status" value="1"/>
</dbReference>
<dbReference type="GO" id="GO:0008270">
    <property type="term" value="F:zinc ion binding"/>
    <property type="evidence" value="ECO:0007669"/>
    <property type="project" value="UniProtKB-KW"/>
</dbReference>
<evidence type="ECO:0000256" key="9">
    <source>
        <dbReference type="ARBA" id="ARBA00022765"/>
    </source>
</evidence>
<evidence type="ECO:0000256" key="3">
    <source>
        <dbReference type="ARBA" id="ARBA00004123"/>
    </source>
</evidence>
<dbReference type="Gene3D" id="3.90.228.10">
    <property type="match status" value="1"/>
</dbReference>
<evidence type="ECO:0000256" key="6">
    <source>
        <dbReference type="ARBA" id="ARBA00022695"/>
    </source>
</evidence>
<feature type="compositionally biased region" description="Basic and acidic residues" evidence="19">
    <location>
        <begin position="35"/>
        <end position="46"/>
    </location>
</feature>
<dbReference type="GO" id="GO:0003950">
    <property type="term" value="F:NAD+ poly-ADP-ribosyltransferase activity"/>
    <property type="evidence" value="ECO:0007669"/>
    <property type="project" value="UniProtKB-UniRule"/>
</dbReference>
<reference evidence="24 25" key="1">
    <citation type="submission" date="2022-03" db="EMBL/GenBank/DDBJ databases">
        <authorList>
            <person name="Nunn A."/>
            <person name="Chopra R."/>
            <person name="Nunn A."/>
            <person name="Contreras Garrido A."/>
        </authorList>
    </citation>
    <scope>NUCLEOTIDE SEQUENCE [LARGE SCALE GENOMIC DNA]</scope>
</reference>
<feature type="domain" description="PARP catalytic" evidence="21">
    <location>
        <begin position="411"/>
        <end position="635"/>
    </location>
</feature>
<dbReference type="GO" id="GO:0005730">
    <property type="term" value="C:nucleolus"/>
    <property type="evidence" value="ECO:0007669"/>
    <property type="project" value="TreeGrafter"/>
</dbReference>
<accession>A0AAU9SVK5</accession>
<evidence type="ECO:0000259" key="21">
    <source>
        <dbReference type="PROSITE" id="PS51059"/>
    </source>
</evidence>
<dbReference type="SUPFAM" id="SSF68906">
    <property type="entry name" value="SAP domain"/>
    <property type="match status" value="2"/>
</dbReference>
<evidence type="ECO:0000256" key="10">
    <source>
        <dbReference type="ARBA" id="ARBA00022771"/>
    </source>
</evidence>
<dbReference type="InterPro" id="IPR012317">
    <property type="entry name" value="Poly(ADP-ribose)pol_cat_dom"/>
</dbReference>
<dbReference type="Pfam" id="PF05406">
    <property type="entry name" value="WGR"/>
    <property type="match status" value="1"/>
</dbReference>
<organism evidence="24 25">
    <name type="scientific">Thlaspi arvense</name>
    <name type="common">Field penny-cress</name>
    <dbReference type="NCBI Taxonomy" id="13288"/>
    <lineage>
        <taxon>Eukaryota</taxon>
        <taxon>Viridiplantae</taxon>
        <taxon>Streptophyta</taxon>
        <taxon>Embryophyta</taxon>
        <taxon>Tracheophyta</taxon>
        <taxon>Spermatophyta</taxon>
        <taxon>Magnoliopsida</taxon>
        <taxon>eudicotyledons</taxon>
        <taxon>Gunneridae</taxon>
        <taxon>Pentapetalae</taxon>
        <taxon>rosids</taxon>
        <taxon>malvids</taxon>
        <taxon>Brassicales</taxon>
        <taxon>Brassicaceae</taxon>
        <taxon>Thlaspideae</taxon>
        <taxon>Thlaspi</taxon>
    </lineage>
</organism>
<evidence type="ECO:0000259" key="20">
    <source>
        <dbReference type="PROSITE" id="PS50800"/>
    </source>
</evidence>
<dbReference type="CDD" id="cd08002">
    <property type="entry name" value="WGR_PARP3_like"/>
    <property type="match status" value="1"/>
</dbReference>
<feature type="compositionally biased region" description="Basic and acidic residues" evidence="19">
    <location>
        <begin position="53"/>
        <end position="66"/>
    </location>
</feature>
<keyword evidence="8" id="KW-0677">Repeat</keyword>
<evidence type="ECO:0000256" key="18">
    <source>
        <dbReference type="RuleBase" id="RU362114"/>
    </source>
</evidence>
<keyword evidence="25" id="KW-1185">Reference proteome</keyword>
<proteinExistence type="inferred from homology"/>
<keyword evidence="10" id="KW-0863">Zinc-finger</keyword>
<evidence type="ECO:0000313" key="25">
    <source>
        <dbReference type="Proteomes" id="UP000836841"/>
    </source>
</evidence>
<dbReference type="SMART" id="SM00513">
    <property type="entry name" value="SAP"/>
    <property type="match status" value="2"/>
</dbReference>
<dbReference type="GO" id="GO:0070212">
    <property type="term" value="P:protein poly-ADP-ribosylation"/>
    <property type="evidence" value="ECO:0007669"/>
    <property type="project" value="TreeGrafter"/>
</dbReference>
<name>A0AAU9SVK5_THLAR</name>
<dbReference type="InterPro" id="IPR036361">
    <property type="entry name" value="SAP_dom_sf"/>
</dbReference>
<dbReference type="EC" id="2.4.2.-" evidence="18"/>
<evidence type="ECO:0000256" key="8">
    <source>
        <dbReference type="ARBA" id="ARBA00022737"/>
    </source>
</evidence>
<evidence type="ECO:0000259" key="23">
    <source>
        <dbReference type="PROSITE" id="PS51977"/>
    </source>
</evidence>
<keyword evidence="5 18" id="KW-0808">Transferase</keyword>
<comment type="similarity">
    <text evidence="15">Belongs to the ARTD/PARP family.</text>
</comment>
<keyword evidence="13" id="KW-0238">DNA-binding</keyword>
<dbReference type="InterPro" id="IPR003034">
    <property type="entry name" value="SAP_dom"/>
</dbReference>
<dbReference type="GO" id="GO:1990404">
    <property type="term" value="F:NAD+-protein mono-ADP-ribosyltransferase activity"/>
    <property type="evidence" value="ECO:0007669"/>
    <property type="project" value="TreeGrafter"/>
</dbReference>
<keyword evidence="14" id="KW-0539">Nucleus</keyword>
<dbReference type="EMBL" id="OU466862">
    <property type="protein sequence ID" value="CAH2071983.1"/>
    <property type="molecule type" value="Genomic_DNA"/>
</dbReference>
<comment type="catalytic activity">
    <reaction evidence="1">
        <text>L-aspartyl-[protein] + NAD(+) = 4-O-(ADP-D-ribosyl)-L-aspartyl-[protein] + nicotinamide</text>
        <dbReference type="Rhea" id="RHEA:54424"/>
        <dbReference type="Rhea" id="RHEA-COMP:9867"/>
        <dbReference type="Rhea" id="RHEA-COMP:13832"/>
        <dbReference type="ChEBI" id="CHEBI:17154"/>
        <dbReference type="ChEBI" id="CHEBI:29961"/>
        <dbReference type="ChEBI" id="CHEBI:57540"/>
        <dbReference type="ChEBI" id="CHEBI:138102"/>
    </reaction>
</comment>
<keyword evidence="7" id="KW-0479">Metal-binding</keyword>
<evidence type="ECO:0000256" key="4">
    <source>
        <dbReference type="ARBA" id="ARBA00022676"/>
    </source>
</evidence>
<dbReference type="FunFam" id="1.20.142.10:FF:000002">
    <property type="entry name" value="Poly [ADP-ribose] polymerase"/>
    <property type="match status" value="1"/>
</dbReference>
<feature type="domain" description="PARP alpha-helical" evidence="22">
    <location>
        <begin position="285"/>
        <end position="403"/>
    </location>
</feature>
<dbReference type="Pfam" id="PF00644">
    <property type="entry name" value="PARP"/>
    <property type="match status" value="1"/>
</dbReference>
<dbReference type="AlphaFoldDB" id="A0AAU9SVK5"/>
<evidence type="ECO:0000256" key="12">
    <source>
        <dbReference type="ARBA" id="ARBA00023027"/>
    </source>
</evidence>
<protein>
    <recommendedName>
        <fullName evidence="18">Poly [ADP-ribose] polymerase</fullName>
        <shortName evidence="18">PARP</shortName>
        <ecNumber evidence="18">2.4.2.-</ecNumber>
    </recommendedName>
</protein>
<evidence type="ECO:0000256" key="1">
    <source>
        <dbReference type="ARBA" id="ARBA00000438"/>
    </source>
</evidence>
<dbReference type="InterPro" id="IPR036930">
    <property type="entry name" value="WGR_dom_sf"/>
</dbReference>
<dbReference type="PROSITE" id="PS51059">
    <property type="entry name" value="PARP_CATALYTIC"/>
    <property type="match status" value="1"/>
</dbReference>
<sequence length="635" mass="72003">MANKLKVDELRAKLADRGLSTTGLKTVLVERLEEAIAEDNKIEESKSRRKRNRDSSDGADDSNKLTAIEEFRGMNVKELREEASKRGLVTTGTKKELLERLCDDANNDSNAPVKSGTDGAEDDNNGFEEEKKEEKIVTATKKGAAVLDQWIPDHIKSQYHVLQRGDDVYDAMLNQTNVRDNNNKFFVLQVLESDNQKTYMVYFRWGRVGVKGQSKLEGPYDSWDRAIEVFNNKFCDKTKNFWCDRREFIPHPKSYTWIEMDYSKEKNDSVVNDIPKSSSEVKPEESKLDPQVAKFISLICNVSMMAQHMMEIGYNANKLPLGKLSKSTISKGYEVLKRIAEVMDRYDRARLEELSGEFYTVIPHDFGFKKMSQFVIDTPQKLKQKIEMVEALGEIELATKLLSINPGLLDDPLYYHYQQLNCGLTPVGADSEEFSMVANYMENTHAKTHSGYTVKIAQLFRTSRAVEADRFQQFSSSKNRMLLWHGSRLTNWAGILSQGLRIAPPEAPVTGYMFGKGVYFADMFSKSANYCYANSVSNDGVLLLCEVALGDMNELLYSDYNADKLPPGKLSTKGVGKTAPNPSEAQTLEDGVVVPLGKPVDHSSSKGMLLYNEYIVYNTEQIRMRYVIQVKFNYK</sequence>
<evidence type="ECO:0000259" key="22">
    <source>
        <dbReference type="PROSITE" id="PS51060"/>
    </source>
</evidence>
<feature type="domain" description="SAP" evidence="20">
    <location>
        <begin position="2"/>
        <end position="36"/>
    </location>
</feature>
<evidence type="ECO:0000256" key="17">
    <source>
        <dbReference type="ARBA" id="ARBA00033987"/>
    </source>
</evidence>
<evidence type="ECO:0000256" key="2">
    <source>
        <dbReference type="ARBA" id="ARBA00000459"/>
    </source>
</evidence>
<feature type="region of interest" description="Disordered" evidence="19">
    <location>
        <begin position="102"/>
        <end position="133"/>
    </location>
</feature>
<comment type="catalytic activity">
    <reaction evidence="2">
        <text>L-glutamyl-[protein] + NAD(+) = 5-O-(ADP-D-ribosyl)-L-glutamyl-[protein] + nicotinamide</text>
        <dbReference type="Rhea" id="RHEA:58224"/>
        <dbReference type="Rhea" id="RHEA-COMP:10208"/>
        <dbReference type="Rhea" id="RHEA-COMP:15089"/>
        <dbReference type="ChEBI" id="CHEBI:17154"/>
        <dbReference type="ChEBI" id="CHEBI:29973"/>
        <dbReference type="ChEBI" id="CHEBI:57540"/>
        <dbReference type="ChEBI" id="CHEBI:142540"/>
    </reaction>
</comment>
<dbReference type="InterPro" id="IPR008893">
    <property type="entry name" value="WGR_domain"/>
</dbReference>
<keyword evidence="12 18" id="KW-0520">NAD</keyword>
<keyword evidence="4 18" id="KW-0328">Glycosyltransferase</keyword>
<feature type="region of interest" description="Disordered" evidence="19">
    <location>
        <begin position="35"/>
        <end position="66"/>
    </location>
</feature>
<keyword evidence="11" id="KW-0862">Zinc</keyword>
<dbReference type="Pfam" id="PF02037">
    <property type="entry name" value="SAP"/>
    <property type="match status" value="2"/>
</dbReference>
<keyword evidence="6" id="KW-0548">Nucleotidyltransferase</keyword>
<gene>
    <name evidence="24" type="ORF">TAV2_LOCUS18617</name>
</gene>
<dbReference type="SUPFAM" id="SSF47587">
    <property type="entry name" value="Domain of poly(ADP-ribose) polymerase"/>
    <property type="match status" value="1"/>
</dbReference>
<dbReference type="InterPro" id="IPR004102">
    <property type="entry name" value="Poly(ADP-ribose)pol_reg_dom"/>
</dbReference>
<dbReference type="InterPro" id="IPR036616">
    <property type="entry name" value="Poly(ADP-ribose)pol_reg_dom_sf"/>
</dbReference>
<dbReference type="PROSITE" id="PS51060">
    <property type="entry name" value="PARP_ALPHA_HD"/>
    <property type="match status" value="1"/>
</dbReference>
<evidence type="ECO:0000313" key="24">
    <source>
        <dbReference type="EMBL" id="CAH2071983.1"/>
    </source>
</evidence>
<comment type="subcellular location">
    <subcellularLocation>
        <location evidence="3">Nucleus</location>
    </subcellularLocation>
</comment>